<feature type="transmembrane region" description="Helical" evidence="1">
    <location>
        <begin position="289"/>
        <end position="314"/>
    </location>
</feature>
<dbReference type="PANTHER" id="PTHR38421:SF1">
    <property type="entry name" value="TRANSMEMBRANE PROTEIN"/>
    <property type="match status" value="1"/>
</dbReference>
<dbReference type="InterPro" id="IPR054833">
    <property type="entry name" value="FormamaseFmdA"/>
</dbReference>
<proteinExistence type="predicted"/>
<keyword evidence="1" id="KW-0472">Membrane</keyword>
<dbReference type="AlphaFoldDB" id="A0AAN7CEX1"/>
<protein>
    <submittedName>
        <fullName evidence="2">Formamidase</fullName>
    </submittedName>
</protein>
<evidence type="ECO:0000313" key="2">
    <source>
        <dbReference type="EMBL" id="KAK4240735.1"/>
    </source>
</evidence>
<reference evidence="2" key="1">
    <citation type="journal article" date="2023" name="Mol. Phylogenet. Evol.">
        <title>Genome-scale phylogeny and comparative genomics of the fungal order Sordariales.</title>
        <authorList>
            <person name="Hensen N."/>
            <person name="Bonometti L."/>
            <person name="Westerberg I."/>
            <person name="Brannstrom I.O."/>
            <person name="Guillou S."/>
            <person name="Cros-Aarteil S."/>
            <person name="Calhoun S."/>
            <person name="Haridas S."/>
            <person name="Kuo A."/>
            <person name="Mondo S."/>
            <person name="Pangilinan J."/>
            <person name="Riley R."/>
            <person name="LaButti K."/>
            <person name="Andreopoulos B."/>
            <person name="Lipzen A."/>
            <person name="Chen C."/>
            <person name="Yan M."/>
            <person name="Daum C."/>
            <person name="Ng V."/>
            <person name="Clum A."/>
            <person name="Steindorff A."/>
            <person name="Ohm R.A."/>
            <person name="Martin F."/>
            <person name="Silar P."/>
            <person name="Natvig D.O."/>
            <person name="Lalanne C."/>
            <person name="Gautier V."/>
            <person name="Ament-Velasquez S.L."/>
            <person name="Kruys A."/>
            <person name="Hutchinson M.I."/>
            <person name="Powell A.J."/>
            <person name="Barry K."/>
            <person name="Miller A.N."/>
            <person name="Grigoriev I.V."/>
            <person name="Debuchy R."/>
            <person name="Gladieux P."/>
            <person name="Hiltunen Thoren M."/>
            <person name="Johannesson H."/>
        </authorList>
    </citation>
    <scope>NUCLEOTIDE SEQUENCE</scope>
    <source>
        <strain evidence="2">CBS 532.94</strain>
    </source>
</reference>
<dbReference type="Pfam" id="PF03069">
    <property type="entry name" value="FmdA_AmdA"/>
    <property type="match status" value="1"/>
</dbReference>
<feature type="transmembrane region" description="Helical" evidence="1">
    <location>
        <begin position="191"/>
        <end position="211"/>
    </location>
</feature>
<dbReference type="NCBIfam" id="NF045496">
    <property type="entry name" value="FormamaseFmdA"/>
    <property type="match status" value="1"/>
</dbReference>
<dbReference type="PANTHER" id="PTHR38421">
    <property type="entry name" value="TRANSMEMBRANE PROTEIN USGS"/>
    <property type="match status" value="1"/>
</dbReference>
<dbReference type="GO" id="GO:0016811">
    <property type="term" value="F:hydrolase activity, acting on carbon-nitrogen (but not peptide) bonds, in linear amides"/>
    <property type="evidence" value="ECO:0007669"/>
    <property type="project" value="InterPro"/>
</dbReference>
<dbReference type="Gene3D" id="2.60.120.580">
    <property type="entry name" value="Acetamidase/Formamidase-like domains"/>
    <property type="match status" value="1"/>
</dbReference>
<dbReference type="Proteomes" id="UP001303760">
    <property type="component" value="Unassembled WGS sequence"/>
</dbReference>
<gene>
    <name evidence="2" type="ORF">C8A03DRAFT_41749</name>
</gene>
<reference evidence="2" key="2">
    <citation type="submission" date="2023-05" db="EMBL/GenBank/DDBJ databases">
        <authorList>
            <consortium name="Lawrence Berkeley National Laboratory"/>
            <person name="Steindorff A."/>
            <person name="Hensen N."/>
            <person name="Bonometti L."/>
            <person name="Westerberg I."/>
            <person name="Brannstrom I.O."/>
            <person name="Guillou S."/>
            <person name="Cros-Aarteil S."/>
            <person name="Calhoun S."/>
            <person name="Haridas S."/>
            <person name="Kuo A."/>
            <person name="Mondo S."/>
            <person name="Pangilinan J."/>
            <person name="Riley R."/>
            <person name="Labutti K."/>
            <person name="Andreopoulos B."/>
            <person name="Lipzen A."/>
            <person name="Chen C."/>
            <person name="Yanf M."/>
            <person name="Daum C."/>
            <person name="Ng V."/>
            <person name="Clum A."/>
            <person name="Ohm R."/>
            <person name="Martin F."/>
            <person name="Silar P."/>
            <person name="Natvig D."/>
            <person name="Lalanne C."/>
            <person name="Gautier V."/>
            <person name="Ament-Velasquez S.L."/>
            <person name="Kruys A."/>
            <person name="Hutchinson M.I."/>
            <person name="Powell A.J."/>
            <person name="Barry K."/>
            <person name="Miller A.N."/>
            <person name="Grigoriev I.V."/>
            <person name="Debuchy R."/>
            <person name="Gladieux P."/>
            <person name="Thoren M.H."/>
            <person name="Johannesson H."/>
        </authorList>
    </citation>
    <scope>NUCLEOTIDE SEQUENCE</scope>
    <source>
        <strain evidence="2">CBS 532.94</strain>
    </source>
</reference>
<keyword evidence="1" id="KW-0812">Transmembrane</keyword>
<keyword evidence="1" id="KW-1133">Transmembrane helix</keyword>
<dbReference type="SUPFAM" id="SSF141130">
    <property type="entry name" value="Acetamidase/Formamidase-like"/>
    <property type="match status" value="1"/>
</dbReference>
<keyword evidence="3" id="KW-1185">Reference proteome</keyword>
<sequence length="829" mass="92228">MSADQIPHLDKVKLKKKFDISHFDLNAIIRGIQLTLVGAHRALQNPDIFTSKHYKQAAVAVAAGIVIRLLIAFPIFGIKLLLWILSLFVSLDRVTWDDTLVNGLSFIEEHLLQVPLFFMGLMRYVTPALDDLFMASLRWVDQTYVAKHKHDPDPSQLRAMYYPQLRLYRPTDGRTHSSSTAESITMFLYRFAHKGAISLVIYGASYLPYVGKLVLPAASFWTFKRAVGLGPASIIFGTGVLLPRRYLVIFLQSYFASRSLVRELLEPYFARIRFTSEEKRKWFRSREGLLFGFGIGFYILLRVPLLGVLIYGIAEAVSCPFPRRRSGSRLTMKQSTAYLITKISDPPPPPSESQGFAASQTEWRNKQKFLSLSLGNLDALHEKPPPYSEVDPHPSAIRTVCKVDLGKLASEQPYLHNRWHPDIPFAGTVKDGETVKIECLDWTGGQIKNDDCADDVKNVDLTKVHYLSGPFEIEGAAPGDLLLVEIMDVQPFQDQPWGFTGVFDRRNGGGFLDEIYPSAAKAIWDFEGIYCTSRHIPHVKFAGLIHPGILGCAPSAEILEQWNKREAELIAANKLDRDVAHPPQPLSVHAGSADVNLTEKVGREGARTIPGRPEHGGNCDIKNLSRGSKVYLPVHVPGAKFSVGDLHFSQGDGEISFCGAIEMAGVITINFKVIKNGMADLALKSPIYIPGPVEPQFGPGRYIYFEGFSVDEHGKQHYMDVTVAYRQTTLRCIEYLRRFGYSDYQIYLLLSCAPIQGHVAGIVDVPNACTTLGLPMDIFDFDISPQAAVGAKMDMGCCAFETGRTEGVVCGDGGRKSHFSFRGGLTYKE</sequence>
<accession>A0AAN7CEX1</accession>
<name>A0AAN7CEX1_9PEZI</name>
<dbReference type="InterPro" id="IPR004304">
    <property type="entry name" value="FmdA_AmdA"/>
</dbReference>
<feature type="transmembrane region" description="Helical" evidence="1">
    <location>
        <begin position="223"/>
        <end position="242"/>
    </location>
</feature>
<evidence type="ECO:0000313" key="3">
    <source>
        <dbReference type="Proteomes" id="UP001303760"/>
    </source>
</evidence>
<feature type="transmembrane region" description="Helical" evidence="1">
    <location>
        <begin position="58"/>
        <end position="91"/>
    </location>
</feature>
<comment type="caution">
    <text evidence="2">The sequence shown here is derived from an EMBL/GenBank/DDBJ whole genome shotgun (WGS) entry which is preliminary data.</text>
</comment>
<dbReference type="EMBL" id="MU860034">
    <property type="protein sequence ID" value="KAK4240735.1"/>
    <property type="molecule type" value="Genomic_DNA"/>
</dbReference>
<evidence type="ECO:0000256" key="1">
    <source>
        <dbReference type="SAM" id="Phobius"/>
    </source>
</evidence>
<organism evidence="2 3">
    <name type="scientific">Achaetomium macrosporum</name>
    <dbReference type="NCBI Taxonomy" id="79813"/>
    <lineage>
        <taxon>Eukaryota</taxon>
        <taxon>Fungi</taxon>
        <taxon>Dikarya</taxon>
        <taxon>Ascomycota</taxon>
        <taxon>Pezizomycotina</taxon>
        <taxon>Sordariomycetes</taxon>
        <taxon>Sordariomycetidae</taxon>
        <taxon>Sordariales</taxon>
        <taxon>Chaetomiaceae</taxon>
        <taxon>Achaetomium</taxon>
    </lineage>
</organism>